<gene>
    <name evidence="2" type="ORF">HZI73_04245</name>
</gene>
<keyword evidence="1" id="KW-0472">Membrane</keyword>
<reference evidence="2" key="1">
    <citation type="submission" date="2020-07" db="EMBL/GenBank/DDBJ databases">
        <title>Vallitalea pronyensis genome.</title>
        <authorList>
            <person name="Postec A."/>
        </authorList>
    </citation>
    <scope>NUCLEOTIDE SEQUENCE</scope>
    <source>
        <strain evidence="2">FatNI3</strain>
    </source>
</reference>
<feature type="transmembrane region" description="Helical" evidence="1">
    <location>
        <begin position="103"/>
        <end position="128"/>
    </location>
</feature>
<keyword evidence="3" id="KW-1185">Reference proteome</keyword>
<sequence length="134" mass="15369">MSFGFLPTPIYITMVLCVSIVLLIYFIKYYKAGKILQSMPLILSFIISLLVALAKIIQEFFMEYEEYVSILVVIGGILFVFNIIFIGIAGWQNSKMDPQKRKLFNLFLFFMIGLIIFATVTIGGLFYLKAKGYF</sequence>
<name>A0A8J8SFG2_9FIRM</name>
<dbReference type="Proteomes" id="UP000683246">
    <property type="component" value="Chromosome"/>
</dbReference>
<accession>A0A8J8SFG2</accession>
<dbReference type="EMBL" id="CP058649">
    <property type="protein sequence ID" value="QUI21551.1"/>
    <property type="molecule type" value="Genomic_DNA"/>
</dbReference>
<dbReference type="AlphaFoldDB" id="A0A8J8SFG2"/>
<evidence type="ECO:0000256" key="1">
    <source>
        <dbReference type="SAM" id="Phobius"/>
    </source>
</evidence>
<proteinExistence type="predicted"/>
<organism evidence="2 3">
    <name type="scientific">Vallitalea pronyensis</name>
    <dbReference type="NCBI Taxonomy" id="1348613"/>
    <lineage>
        <taxon>Bacteria</taxon>
        <taxon>Bacillati</taxon>
        <taxon>Bacillota</taxon>
        <taxon>Clostridia</taxon>
        <taxon>Lachnospirales</taxon>
        <taxon>Vallitaleaceae</taxon>
        <taxon>Vallitalea</taxon>
    </lineage>
</organism>
<evidence type="ECO:0000313" key="2">
    <source>
        <dbReference type="EMBL" id="QUI21551.1"/>
    </source>
</evidence>
<evidence type="ECO:0000313" key="3">
    <source>
        <dbReference type="Proteomes" id="UP000683246"/>
    </source>
</evidence>
<feature type="transmembrane region" description="Helical" evidence="1">
    <location>
        <begin position="6"/>
        <end position="27"/>
    </location>
</feature>
<dbReference type="KEGG" id="vpy:HZI73_04245"/>
<keyword evidence="1" id="KW-0812">Transmembrane</keyword>
<feature type="transmembrane region" description="Helical" evidence="1">
    <location>
        <begin position="39"/>
        <end position="61"/>
    </location>
</feature>
<protein>
    <submittedName>
        <fullName evidence="2">Uncharacterized protein</fullName>
    </submittedName>
</protein>
<feature type="transmembrane region" description="Helical" evidence="1">
    <location>
        <begin position="67"/>
        <end position="91"/>
    </location>
</feature>
<keyword evidence="1" id="KW-1133">Transmembrane helix</keyword>
<dbReference type="RefSeq" id="WP_212697021.1">
    <property type="nucleotide sequence ID" value="NZ_CP058649.1"/>
</dbReference>